<organism evidence="1 2">
    <name type="scientific">Necator americanus</name>
    <name type="common">Human hookworm</name>
    <dbReference type="NCBI Taxonomy" id="51031"/>
    <lineage>
        <taxon>Eukaryota</taxon>
        <taxon>Metazoa</taxon>
        <taxon>Ecdysozoa</taxon>
        <taxon>Nematoda</taxon>
        <taxon>Chromadorea</taxon>
        <taxon>Rhabditida</taxon>
        <taxon>Rhabditina</taxon>
        <taxon>Rhabditomorpha</taxon>
        <taxon>Strongyloidea</taxon>
        <taxon>Ancylostomatidae</taxon>
        <taxon>Bunostominae</taxon>
        <taxon>Necator</taxon>
    </lineage>
</organism>
<gene>
    <name evidence="1" type="primary">Necator_chrIII.g10978</name>
    <name evidence="1" type="ORF">RB195_010213</name>
</gene>
<sequence length="129" mass="14829">MPCSWLMVSLNQGISEELEWLLFLGSQRLRRGTDAKIIRDLVQLPKRGRTKLAIEIDGLGTFACCNRTRGRFDSIVKVYHVHPTVLHTVTDTCLKSESFEVYELVTGLYNDLRWLADVPSQCFYPPRQV</sequence>
<protein>
    <submittedName>
        <fullName evidence="1">Uncharacterized protein</fullName>
    </submittedName>
</protein>
<comment type="caution">
    <text evidence="1">The sequence shown here is derived from an EMBL/GenBank/DDBJ whole genome shotgun (WGS) entry which is preliminary data.</text>
</comment>
<evidence type="ECO:0000313" key="2">
    <source>
        <dbReference type="Proteomes" id="UP001303046"/>
    </source>
</evidence>
<evidence type="ECO:0000313" key="1">
    <source>
        <dbReference type="EMBL" id="KAK6742808.1"/>
    </source>
</evidence>
<dbReference type="EMBL" id="JAVFWL010000003">
    <property type="protein sequence ID" value="KAK6742808.1"/>
    <property type="molecule type" value="Genomic_DNA"/>
</dbReference>
<dbReference type="Proteomes" id="UP001303046">
    <property type="component" value="Unassembled WGS sequence"/>
</dbReference>
<name>A0ABR1CYS0_NECAM</name>
<accession>A0ABR1CYS0</accession>
<keyword evidence="2" id="KW-1185">Reference proteome</keyword>
<proteinExistence type="predicted"/>
<reference evidence="1 2" key="1">
    <citation type="submission" date="2023-08" db="EMBL/GenBank/DDBJ databases">
        <title>A Necator americanus chromosomal reference genome.</title>
        <authorList>
            <person name="Ilik V."/>
            <person name="Petrzelkova K.J."/>
            <person name="Pardy F."/>
            <person name="Fuh T."/>
            <person name="Niatou-Singa F.S."/>
            <person name="Gouil Q."/>
            <person name="Baker L."/>
            <person name="Ritchie M.E."/>
            <person name="Jex A.R."/>
            <person name="Gazzola D."/>
            <person name="Li H."/>
            <person name="Toshio Fujiwara R."/>
            <person name="Zhan B."/>
            <person name="Aroian R.V."/>
            <person name="Pafco B."/>
            <person name="Schwarz E.M."/>
        </authorList>
    </citation>
    <scope>NUCLEOTIDE SEQUENCE [LARGE SCALE GENOMIC DNA]</scope>
    <source>
        <strain evidence="1 2">Aroian</strain>
        <tissue evidence="1">Whole animal</tissue>
    </source>
</reference>